<gene>
    <name evidence="1" type="ORF">FHS19_001692</name>
</gene>
<dbReference type="AlphaFoldDB" id="A0A839TNN8"/>
<protein>
    <submittedName>
        <fullName evidence="1">Uncharacterized protein</fullName>
    </submittedName>
</protein>
<evidence type="ECO:0000313" key="1">
    <source>
        <dbReference type="EMBL" id="MBB3127038.1"/>
    </source>
</evidence>
<proteinExistence type="predicted"/>
<accession>A0A839TNN8</accession>
<organism evidence="1 2">
    <name type="scientific">Paenibacillus rhizosphaerae</name>
    <dbReference type="NCBI Taxonomy" id="297318"/>
    <lineage>
        <taxon>Bacteria</taxon>
        <taxon>Bacillati</taxon>
        <taxon>Bacillota</taxon>
        <taxon>Bacilli</taxon>
        <taxon>Bacillales</taxon>
        <taxon>Paenibacillaceae</taxon>
        <taxon>Paenibacillus</taxon>
    </lineage>
</organism>
<sequence>MDMEGVSTLQERIHESKLHRLCWCLRQLPEYGLLPAHTLSIQERAQFFRMHRALIEKKKSEQVLKSKYT</sequence>
<evidence type="ECO:0000313" key="2">
    <source>
        <dbReference type="Proteomes" id="UP000517523"/>
    </source>
</evidence>
<reference evidence="1 2" key="1">
    <citation type="submission" date="2020-08" db="EMBL/GenBank/DDBJ databases">
        <title>Genomic Encyclopedia of Type Strains, Phase III (KMG-III): the genomes of soil and plant-associated and newly described type strains.</title>
        <authorList>
            <person name="Whitman W."/>
        </authorList>
    </citation>
    <scope>NUCLEOTIDE SEQUENCE [LARGE SCALE GENOMIC DNA]</scope>
    <source>
        <strain evidence="1 2">CECT 5831</strain>
    </source>
</reference>
<comment type="caution">
    <text evidence="1">The sequence shown here is derived from an EMBL/GenBank/DDBJ whole genome shotgun (WGS) entry which is preliminary data.</text>
</comment>
<dbReference type="EMBL" id="JACHXJ010000001">
    <property type="protein sequence ID" value="MBB3127038.1"/>
    <property type="molecule type" value="Genomic_DNA"/>
</dbReference>
<dbReference type="Proteomes" id="UP000517523">
    <property type="component" value="Unassembled WGS sequence"/>
</dbReference>
<name>A0A839TNN8_9BACL</name>